<protein>
    <submittedName>
        <fullName evidence="1">Uncharacterized protein</fullName>
    </submittedName>
</protein>
<keyword evidence="2" id="KW-1185">Reference proteome</keyword>
<dbReference type="Proteomes" id="UP000193642">
    <property type="component" value="Unassembled WGS sequence"/>
</dbReference>
<name>A0A1Y2B364_9FUNG</name>
<reference evidence="1 2" key="1">
    <citation type="submission" date="2016-07" db="EMBL/GenBank/DDBJ databases">
        <title>Pervasive Adenine N6-methylation of Active Genes in Fungi.</title>
        <authorList>
            <consortium name="DOE Joint Genome Institute"/>
            <person name="Mondo S.J."/>
            <person name="Dannebaum R.O."/>
            <person name="Kuo R.C."/>
            <person name="Labutti K."/>
            <person name="Haridas S."/>
            <person name="Kuo A."/>
            <person name="Salamov A."/>
            <person name="Ahrendt S.R."/>
            <person name="Lipzen A."/>
            <person name="Sullivan W."/>
            <person name="Andreopoulos W.B."/>
            <person name="Clum A."/>
            <person name="Lindquist E."/>
            <person name="Daum C."/>
            <person name="Ramamoorthy G.K."/>
            <person name="Gryganskyi A."/>
            <person name="Culley D."/>
            <person name="Magnuson J.K."/>
            <person name="James T.Y."/>
            <person name="O'Malley M.A."/>
            <person name="Stajich J.E."/>
            <person name="Spatafora J.W."/>
            <person name="Visel A."/>
            <person name="Grigoriev I.V."/>
        </authorList>
    </citation>
    <scope>NUCLEOTIDE SEQUENCE [LARGE SCALE GENOMIC DNA]</scope>
    <source>
        <strain evidence="1 2">JEL800</strain>
    </source>
</reference>
<accession>A0A1Y2B364</accession>
<evidence type="ECO:0000313" key="2">
    <source>
        <dbReference type="Proteomes" id="UP000193642"/>
    </source>
</evidence>
<gene>
    <name evidence="1" type="ORF">BCR33DRAFT_578532</name>
</gene>
<organism evidence="1 2">
    <name type="scientific">Rhizoclosmatium globosum</name>
    <dbReference type="NCBI Taxonomy" id="329046"/>
    <lineage>
        <taxon>Eukaryota</taxon>
        <taxon>Fungi</taxon>
        <taxon>Fungi incertae sedis</taxon>
        <taxon>Chytridiomycota</taxon>
        <taxon>Chytridiomycota incertae sedis</taxon>
        <taxon>Chytridiomycetes</taxon>
        <taxon>Chytridiales</taxon>
        <taxon>Chytriomycetaceae</taxon>
        <taxon>Rhizoclosmatium</taxon>
    </lineage>
</organism>
<dbReference type="AlphaFoldDB" id="A0A1Y2B364"/>
<comment type="caution">
    <text evidence="1">The sequence shown here is derived from an EMBL/GenBank/DDBJ whole genome shotgun (WGS) entry which is preliminary data.</text>
</comment>
<evidence type="ECO:0000313" key="1">
    <source>
        <dbReference type="EMBL" id="ORY29261.1"/>
    </source>
</evidence>
<sequence length="213" mass="24221">MSLPRPGRRQNSERFGKTKLGQFQTWKEEIQDYHSFLCSIVIGNLLMMNPAKNQVAYQYLFILTHLVPKIENCSNEPEENRISTYSNKNQTSPAIVRAMSLPGGGPKLGLFGGRDTISPSSSSPYFLANSRFGGDSDSDEDDMVEYRHDSVTEQVLQFFRKLETSSGYLPSTSNGKYLDCGEPWYLEFIWWKISWSSGLGSWNIANIGEYPRF</sequence>
<proteinExistence type="predicted"/>
<dbReference type="EMBL" id="MCGO01000089">
    <property type="protein sequence ID" value="ORY29261.1"/>
    <property type="molecule type" value="Genomic_DNA"/>
</dbReference>